<organism evidence="1 2">
    <name type="scientific">Legionella qingyii</name>
    <dbReference type="NCBI Taxonomy" id="2184757"/>
    <lineage>
        <taxon>Bacteria</taxon>
        <taxon>Pseudomonadati</taxon>
        <taxon>Pseudomonadota</taxon>
        <taxon>Gammaproteobacteria</taxon>
        <taxon>Legionellales</taxon>
        <taxon>Legionellaceae</taxon>
        <taxon>Legionella</taxon>
    </lineage>
</organism>
<proteinExistence type="predicted"/>
<dbReference type="EMBL" id="QHJG01000048">
    <property type="protein sequence ID" value="PWY54014.1"/>
    <property type="molecule type" value="Genomic_DNA"/>
</dbReference>
<evidence type="ECO:0000313" key="1">
    <source>
        <dbReference type="EMBL" id="PWY54014.1"/>
    </source>
</evidence>
<sequence>MEDEVYFSNNLKDFFLVIRERVLSLPINYDQEVDYKINVVKQVGIDRELKVDLSHLRYLTLRCKVYSVTNLNKRDEIEIFMLEPVDSKAVEVG</sequence>
<comment type="caution">
    <text evidence="1">The sequence shown here is derived from an EMBL/GenBank/DDBJ whole genome shotgun (WGS) entry which is preliminary data.</text>
</comment>
<accession>A0A317TX59</accession>
<dbReference type="AlphaFoldDB" id="A0A317TX59"/>
<name>A0A317TX59_9GAMM</name>
<evidence type="ECO:0000313" key="2">
    <source>
        <dbReference type="Proteomes" id="UP000247152"/>
    </source>
</evidence>
<dbReference type="Proteomes" id="UP000247152">
    <property type="component" value="Unassembled WGS sequence"/>
</dbReference>
<reference evidence="1 2" key="1">
    <citation type="submission" date="2018-05" db="EMBL/GenBank/DDBJ databases">
        <title>Legionella qingyii sp.nov., whole genome shotgun sequence.</title>
        <authorList>
            <person name="Wu H."/>
            <person name="Zhu Q."/>
            <person name="Hu C."/>
        </authorList>
    </citation>
    <scope>NUCLEOTIDE SEQUENCE [LARGE SCALE GENOMIC DNA]</scope>
    <source>
        <strain evidence="1 2">HEB18</strain>
    </source>
</reference>
<gene>
    <name evidence="1" type="ORF">DGG96_19115</name>
</gene>
<protein>
    <submittedName>
        <fullName evidence="1">Uncharacterized protein</fullName>
    </submittedName>
</protein>